<accession>A0A1E3L1L3</accession>
<protein>
    <submittedName>
        <fullName evidence="1">Uncharacterized protein</fullName>
    </submittedName>
</protein>
<sequence>MGQYICAVCGYDQLDKPQWEDGFPSYQICECCFF</sequence>
<dbReference type="EMBL" id="MDER01000072">
    <property type="protein sequence ID" value="ODP26850.1"/>
    <property type="molecule type" value="Genomic_DNA"/>
</dbReference>
<dbReference type="Proteomes" id="UP000094578">
    <property type="component" value="Unassembled WGS sequence"/>
</dbReference>
<gene>
    <name evidence="1" type="ORF">PTI45_03787</name>
</gene>
<evidence type="ECO:0000313" key="1">
    <source>
        <dbReference type="EMBL" id="ODP26850.1"/>
    </source>
</evidence>
<proteinExistence type="predicted"/>
<comment type="caution">
    <text evidence="1">The sequence shown here is derived from an EMBL/GenBank/DDBJ whole genome shotgun (WGS) entry which is preliminary data.</text>
</comment>
<evidence type="ECO:0000313" key="2">
    <source>
        <dbReference type="Proteomes" id="UP000094578"/>
    </source>
</evidence>
<organism evidence="1 2">
    <name type="scientific">Paenibacillus nuruki</name>
    <dbReference type="NCBI Taxonomy" id="1886670"/>
    <lineage>
        <taxon>Bacteria</taxon>
        <taxon>Bacillati</taxon>
        <taxon>Bacillota</taxon>
        <taxon>Bacilli</taxon>
        <taxon>Bacillales</taxon>
        <taxon>Paenibacillaceae</taxon>
        <taxon>Paenibacillus</taxon>
    </lineage>
</organism>
<reference evidence="1 2" key="1">
    <citation type="submission" date="2016-08" db="EMBL/GenBank/DDBJ databases">
        <title>Genome sequencing of Paenibacillus sp. TI45-13ar, isolated from Korean traditional nuruk.</title>
        <authorList>
            <person name="Kim S.-J."/>
        </authorList>
    </citation>
    <scope>NUCLEOTIDE SEQUENCE [LARGE SCALE GENOMIC DNA]</scope>
    <source>
        <strain evidence="1 2">TI45-13ar</strain>
    </source>
</reference>
<dbReference type="AlphaFoldDB" id="A0A1E3L1L3"/>
<name>A0A1E3L1L3_9BACL</name>
<keyword evidence="2" id="KW-1185">Reference proteome</keyword>